<dbReference type="Gene3D" id="3.40.50.150">
    <property type="entry name" value="Vaccinia Virus protein VP39"/>
    <property type="match status" value="1"/>
</dbReference>
<evidence type="ECO:0000313" key="5">
    <source>
        <dbReference type="EMBL" id="HED09176.1"/>
    </source>
</evidence>
<reference evidence="5" key="1">
    <citation type="journal article" date="2020" name="mSystems">
        <title>Genome- and Community-Level Interaction Insights into Carbon Utilization and Element Cycling Functions of Hydrothermarchaeota in Hydrothermal Sediment.</title>
        <authorList>
            <person name="Zhou Z."/>
            <person name="Liu Y."/>
            <person name="Xu W."/>
            <person name="Pan J."/>
            <person name="Luo Z.H."/>
            <person name="Li M."/>
        </authorList>
    </citation>
    <scope>NUCLEOTIDE SEQUENCE [LARGE SCALE GENOMIC DNA]</scope>
    <source>
        <strain evidence="5">HyVt-456</strain>
    </source>
</reference>
<gene>
    <name evidence="5" type="ORF">ENJ10_00670</name>
</gene>
<dbReference type="PANTHER" id="PTHR32183:SF6">
    <property type="entry name" value="CYSTEINE SULFINATE DESULFINASE_CYSTEINE DESULFURASE AND RELATED ENZYMES"/>
    <property type="match status" value="1"/>
</dbReference>
<comment type="caution">
    <text evidence="5">The sequence shown here is derived from an EMBL/GenBank/DDBJ whole genome shotgun (WGS) entry which is preliminary data.</text>
</comment>
<dbReference type="GO" id="GO:0032259">
    <property type="term" value="P:methylation"/>
    <property type="evidence" value="ECO:0007669"/>
    <property type="project" value="UniProtKB-KW"/>
</dbReference>
<dbReference type="GO" id="GO:0008757">
    <property type="term" value="F:S-adenosylmethionine-dependent methyltransferase activity"/>
    <property type="evidence" value="ECO:0007669"/>
    <property type="project" value="InterPro"/>
</dbReference>
<keyword evidence="2 5" id="KW-0489">Methyltransferase</keyword>
<name>A0A7V1LJK3_CALAY</name>
<dbReference type="PANTHER" id="PTHR32183">
    <property type="match status" value="1"/>
</dbReference>
<dbReference type="AlphaFoldDB" id="A0A7V1LJK3"/>
<keyword evidence="4" id="KW-0949">S-adenosyl-L-methionine</keyword>
<proteinExistence type="predicted"/>
<dbReference type="InterPro" id="IPR029063">
    <property type="entry name" value="SAM-dependent_MTases_sf"/>
</dbReference>
<dbReference type="SUPFAM" id="SSF53335">
    <property type="entry name" value="S-adenosyl-L-methionine-dependent methyltransferases"/>
    <property type="match status" value="1"/>
</dbReference>
<keyword evidence="1" id="KW-0597">Phosphoprotein</keyword>
<dbReference type="Pfam" id="PF05724">
    <property type="entry name" value="TPMT"/>
    <property type="match status" value="1"/>
</dbReference>
<organism evidence="5">
    <name type="scientific">Caldithrix abyssi</name>
    <dbReference type="NCBI Taxonomy" id="187145"/>
    <lineage>
        <taxon>Bacteria</taxon>
        <taxon>Pseudomonadati</taxon>
        <taxon>Calditrichota</taxon>
        <taxon>Calditrichia</taxon>
        <taxon>Calditrichales</taxon>
        <taxon>Calditrichaceae</taxon>
        <taxon>Caldithrix</taxon>
    </lineage>
</organism>
<protein>
    <submittedName>
        <fullName evidence="5">Methyltransferase domain-containing protein</fullName>
    </submittedName>
</protein>
<accession>A0A7V1LJK3</accession>
<dbReference type="PROSITE" id="PS51585">
    <property type="entry name" value="SAM_MT_TPMT"/>
    <property type="match status" value="1"/>
</dbReference>
<dbReference type="InterPro" id="IPR008854">
    <property type="entry name" value="TPMT"/>
</dbReference>
<evidence type="ECO:0000256" key="3">
    <source>
        <dbReference type="ARBA" id="ARBA00022679"/>
    </source>
</evidence>
<dbReference type="EMBL" id="DRLD01000020">
    <property type="protein sequence ID" value="HED09176.1"/>
    <property type="molecule type" value="Genomic_DNA"/>
</dbReference>
<keyword evidence="3" id="KW-0808">Transferase</keyword>
<dbReference type="CDD" id="cd02440">
    <property type="entry name" value="AdoMet_MTases"/>
    <property type="match status" value="1"/>
</dbReference>
<evidence type="ECO:0000256" key="2">
    <source>
        <dbReference type="ARBA" id="ARBA00022603"/>
    </source>
</evidence>
<evidence type="ECO:0000256" key="1">
    <source>
        <dbReference type="ARBA" id="ARBA00022553"/>
    </source>
</evidence>
<sequence>MFDQKFWDRYYRDQDIPWDMGHVSPPLKAYIDQLENKAMRILIPGAGNGHEAEYLWQQGFHNIFILDISKLPLKNLQRRVPEIPQERFILQDFFEHRGSYDLILEQTFFCALSPSLREKYVRQMYRLLAAGGKLAGLLFTFPLNPDQEKPPFGGSLEEYQTLFARHFKDIRIETAYNSHPARSSQEAFFILRKH</sequence>
<dbReference type="Proteomes" id="UP000886005">
    <property type="component" value="Unassembled WGS sequence"/>
</dbReference>
<evidence type="ECO:0000256" key="4">
    <source>
        <dbReference type="ARBA" id="ARBA00022691"/>
    </source>
</evidence>